<accession>A0A2G4TZY1</accession>
<name>A0A2G4TZY1_YERBE</name>
<proteinExistence type="predicted"/>
<dbReference type="InterPro" id="IPR025292">
    <property type="entry name" value="T3SS_LEE_assoc"/>
</dbReference>
<dbReference type="Proteomes" id="UP000229378">
    <property type="component" value="Unassembled WGS sequence"/>
</dbReference>
<sequence length="202" mass="23495">MEEKTMILPFTTDIRHLHQLAWQPAKFAHPLWLEKAGVKAEHYHYGRSHALDNALNRVLIRQRKFPEHPLPATLSQQQQYQMAGHQQLSSRCLALGLVHLQCDEYLRLRHYREGLLPLLNERNIQQLMGLGYHGHLPARLSRQQLPSVALRFGHRLAHQVRHDEVVWRAISIQLPPQPRALSLPAALLLSAEHWLARLERLL</sequence>
<evidence type="ECO:0000313" key="1">
    <source>
        <dbReference type="EMBL" id="PHZ26625.1"/>
    </source>
</evidence>
<evidence type="ECO:0008006" key="3">
    <source>
        <dbReference type="Google" id="ProtNLM"/>
    </source>
</evidence>
<gene>
    <name evidence="1" type="ORF">CS533_15145</name>
</gene>
<protein>
    <recommendedName>
        <fullName evidence="3">Type III secretion protein</fullName>
    </recommendedName>
</protein>
<organism evidence="1 2">
    <name type="scientific">Yersinia bercovieri</name>
    <dbReference type="NCBI Taxonomy" id="634"/>
    <lineage>
        <taxon>Bacteria</taxon>
        <taxon>Pseudomonadati</taxon>
        <taxon>Pseudomonadota</taxon>
        <taxon>Gammaproteobacteria</taxon>
        <taxon>Enterobacterales</taxon>
        <taxon>Yersiniaceae</taxon>
        <taxon>Yersinia</taxon>
    </lineage>
</organism>
<comment type="caution">
    <text evidence="1">The sequence shown here is derived from an EMBL/GenBank/DDBJ whole genome shotgun (WGS) entry which is preliminary data.</text>
</comment>
<dbReference type="EMBL" id="PEHN01000017">
    <property type="protein sequence ID" value="PHZ26625.1"/>
    <property type="molecule type" value="Genomic_DNA"/>
</dbReference>
<dbReference type="AlphaFoldDB" id="A0A2G4TZY1"/>
<evidence type="ECO:0000313" key="2">
    <source>
        <dbReference type="Proteomes" id="UP000229378"/>
    </source>
</evidence>
<dbReference type="Pfam" id="PF13327">
    <property type="entry name" value="T3SS_LEE_assoc"/>
    <property type="match status" value="1"/>
</dbReference>
<reference evidence="1 2" key="1">
    <citation type="submission" date="2017-10" db="EMBL/GenBank/DDBJ databases">
        <authorList>
            <person name="Banno H."/>
            <person name="Chua N.-H."/>
        </authorList>
    </citation>
    <scope>NUCLEOTIDE SEQUENCE [LARGE SCALE GENOMIC DNA]</scope>
    <source>
        <strain evidence="1 2">SCPM-O-B-7607</strain>
    </source>
</reference>